<evidence type="ECO:0000313" key="21">
    <source>
        <dbReference type="EMBL" id="AVP97485.1"/>
    </source>
</evidence>
<keyword evidence="12 18" id="KW-0547">Nucleotide-binding</keyword>
<feature type="binding site" evidence="18">
    <location>
        <position position="262"/>
    </location>
    <ligand>
        <name>Zn(2+)</name>
        <dbReference type="ChEBI" id="CHEBI:29105"/>
    </ligand>
</feature>
<dbReference type="InterPro" id="IPR056179">
    <property type="entry name" value="DHQS_C"/>
</dbReference>
<comment type="pathway">
    <text evidence="5 18">Metabolic intermediate biosynthesis; chorismate biosynthesis; chorismate from D-erythrose 4-phosphate and phosphoenolpyruvate: step 2/7.</text>
</comment>
<dbReference type="KEGG" id="xba:C7S18_09880"/>
<comment type="cofactor">
    <cofactor evidence="2 18">
        <name>NAD(+)</name>
        <dbReference type="ChEBI" id="CHEBI:57540"/>
    </cofactor>
</comment>
<dbReference type="NCBIfam" id="TIGR01357">
    <property type="entry name" value="aroB"/>
    <property type="match status" value="1"/>
</dbReference>
<evidence type="ECO:0000259" key="20">
    <source>
        <dbReference type="Pfam" id="PF24621"/>
    </source>
</evidence>
<dbReference type="EMBL" id="CP027860">
    <property type="protein sequence ID" value="AVP97485.1"/>
    <property type="molecule type" value="Genomic_DNA"/>
</dbReference>
<dbReference type="AlphaFoldDB" id="A0A2P1PRN3"/>
<evidence type="ECO:0000256" key="5">
    <source>
        <dbReference type="ARBA" id="ARBA00004661"/>
    </source>
</evidence>
<feature type="binding site" evidence="18">
    <location>
        <begin position="103"/>
        <end position="107"/>
    </location>
    <ligand>
        <name>NAD(+)</name>
        <dbReference type="ChEBI" id="CHEBI:57540"/>
    </ligand>
</feature>
<dbReference type="GO" id="GO:0008652">
    <property type="term" value="P:amino acid biosynthetic process"/>
    <property type="evidence" value="ECO:0007669"/>
    <property type="project" value="UniProtKB-KW"/>
</dbReference>
<feature type="domain" description="3-dehydroquinate synthase N-terminal" evidence="19">
    <location>
        <begin position="66"/>
        <end position="177"/>
    </location>
</feature>
<evidence type="ECO:0000256" key="13">
    <source>
        <dbReference type="ARBA" id="ARBA00022833"/>
    </source>
</evidence>
<dbReference type="GO" id="GO:0009073">
    <property type="term" value="P:aromatic amino acid family biosynthetic process"/>
    <property type="evidence" value="ECO:0007669"/>
    <property type="project" value="UniProtKB-KW"/>
</dbReference>
<reference evidence="21 22" key="1">
    <citation type="submission" date="2018-03" db="EMBL/GenBank/DDBJ databases">
        <title>Ahniella affigens gen. nov., sp. nov., a gammaproteobacterium isolated from sandy soil near a stream.</title>
        <authorList>
            <person name="Ko Y."/>
            <person name="Kim J.-H."/>
        </authorList>
    </citation>
    <scope>NUCLEOTIDE SEQUENCE [LARGE SCALE GENOMIC DNA]</scope>
    <source>
        <strain evidence="21 22">D13</strain>
    </source>
</reference>
<dbReference type="PIRSF" id="PIRSF001455">
    <property type="entry name" value="DHQ_synth"/>
    <property type="match status" value="1"/>
</dbReference>
<dbReference type="GO" id="GO:0000166">
    <property type="term" value="F:nucleotide binding"/>
    <property type="evidence" value="ECO:0007669"/>
    <property type="project" value="UniProtKB-KW"/>
</dbReference>
<evidence type="ECO:0000256" key="16">
    <source>
        <dbReference type="ARBA" id="ARBA00023239"/>
    </source>
</evidence>
<comment type="cofactor">
    <cofactor evidence="18">
        <name>Co(2+)</name>
        <dbReference type="ChEBI" id="CHEBI:48828"/>
    </cofactor>
    <cofactor evidence="18">
        <name>Zn(2+)</name>
        <dbReference type="ChEBI" id="CHEBI:29105"/>
    </cofactor>
    <text evidence="18">Binds 1 divalent metal cation per subunit. Can use either Co(2+) or Zn(2+).</text>
</comment>
<keyword evidence="10 18" id="KW-0028">Amino-acid biosynthesis</keyword>
<evidence type="ECO:0000256" key="7">
    <source>
        <dbReference type="ARBA" id="ARBA00013031"/>
    </source>
</evidence>
<gene>
    <name evidence="18" type="primary">aroB</name>
    <name evidence="21" type="ORF">C7S18_09880</name>
</gene>
<comment type="similarity">
    <text evidence="6 18">Belongs to the sugar phosphate cyclases superfamily. Dehydroquinate synthase family.</text>
</comment>
<comment type="function">
    <text evidence="3 18">Catalyzes the conversion of 3-deoxy-D-arabino-heptulosonate 7-phosphate (DAHP) to dehydroquinate (DHQ).</text>
</comment>
<dbReference type="GO" id="GO:0046872">
    <property type="term" value="F:metal ion binding"/>
    <property type="evidence" value="ECO:0007669"/>
    <property type="project" value="UniProtKB-KW"/>
</dbReference>
<feature type="binding site" evidence="18">
    <location>
        <begin position="69"/>
        <end position="74"/>
    </location>
    <ligand>
        <name>NAD(+)</name>
        <dbReference type="ChEBI" id="CHEBI:57540"/>
    </ligand>
</feature>
<dbReference type="Gene3D" id="3.40.50.1970">
    <property type="match status" value="1"/>
</dbReference>
<evidence type="ECO:0000256" key="6">
    <source>
        <dbReference type="ARBA" id="ARBA00005412"/>
    </source>
</evidence>
<evidence type="ECO:0000259" key="19">
    <source>
        <dbReference type="Pfam" id="PF01761"/>
    </source>
</evidence>
<feature type="domain" description="3-dehydroquinate synthase C-terminal" evidence="20">
    <location>
        <begin position="179"/>
        <end position="323"/>
    </location>
</feature>
<evidence type="ECO:0000313" key="22">
    <source>
        <dbReference type="Proteomes" id="UP000241074"/>
    </source>
</evidence>
<organism evidence="21 22">
    <name type="scientific">Ahniella affigens</name>
    <dbReference type="NCBI Taxonomy" id="2021234"/>
    <lineage>
        <taxon>Bacteria</taxon>
        <taxon>Pseudomonadati</taxon>
        <taxon>Pseudomonadota</taxon>
        <taxon>Gammaproteobacteria</taxon>
        <taxon>Lysobacterales</taxon>
        <taxon>Rhodanobacteraceae</taxon>
        <taxon>Ahniella</taxon>
    </lineage>
</organism>
<dbReference type="Gene3D" id="1.20.1090.10">
    <property type="entry name" value="Dehydroquinate synthase-like - alpha domain"/>
    <property type="match status" value="1"/>
</dbReference>
<evidence type="ECO:0000256" key="12">
    <source>
        <dbReference type="ARBA" id="ARBA00022741"/>
    </source>
</evidence>
<evidence type="ECO:0000256" key="1">
    <source>
        <dbReference type="ARBA" id="ARBA00001393"/>
    </source>
</evidence>
<keyword evidence="16 18" id="KW-0456">Lyase</keyword>
<dbReference type="SUPFAM" id="SSF56796">
    <property type="entry name" value="Dehydroquinate synthase-like"/>
    <property type="match status" value="1"/>
</dbReference>
<evidence type="ECO:0000256" key="10">
    <source>
        <dbReference type="ARBA" id="ARBA00022605"/>
    </source>
</evidence>
<evidence type="ECO:0000256" key="14">
    <source>
        <dbReference type="ARBA" id="ARBA00023027"/>
    </source>
</evidence>
<evidence type="ECO:0000256" key="15">
    <source>
        <dbReference type="ARBA" id="ARBA00023141"/>
    </source>
</evidence>
<keyword evidence="22" id="KW-1185">Reference proteome</keyword>
<dbReference type="Pfam" id="PF01761">
    <property type="entry name" value="DHQ_synthase"/>
    <property type="match status" value="1"/>
</dbReference>
<evidence type="ECO:0000256" key="8">
    <source>
        <dbReference type="ARBA" id="ARBA00017684"/>
    </source>
</evidence>
<sequence>MNHRLAVDLGERSYPIIIGSGLLGADRLRPHLDGRQVLVVSNETIAPLYLDKVLADLHGYRVGQHILRDGEPFKTWDELGGILAALAGIRASRDAVIIALGGGVVGDMSGFAASVWMRGIEFLQIPTTLLAMVDSSVGGKTGVNLPEGKNLVGAFHQPRAVIADLDTLNTLPEREFRAGLAEAIKYGAIVDAGLFEWYERHLDAILARDPMALLEVVKTSCTIKADIVKRDEHEHGDRALLNFGHTFGHAIETLGGYSQHLHGEAVALGMVLAARLSTALKRAPAADSGRLTALIERLGMPTTLPPGFSPAAMVAAMRLDKKVLNDTLRLILWRGIGQADIVPGVPEADILATLSA</sequence>
<dbReference type="GO" id="GO:0003856">
    <property type="term" value="F:3-dehydroquinate synthase activity"/>
    <property type="evidence" value="ECO:0007669"/>
    <property type="project" value="UniProtKB-UniRule"/>
</dbReference>
<keyword evidence="9 18" id="KW-0963">Cytoplasm</keyword>
<evidence type="ECO:0000256" key="11">
    <source>
        <dbReference type="ARBA" id="ARBA00022723"/>
    </source>
</evidence>
<comment type="subcellular location">
    <subcellularLocation>
        <location evidence="4 18">Cytoplasm</location>
    </subcellularLocation>
</comment>
<dbReference type="InterPro" id="IPR030963">
    <property type="entry name" value="DHQ_synth_fam"/>
</dbReference>
<evidence type="ECO:0000256" key="9">
    <source>
        <dbReference type="ARBA" id="ARBA00022490"/>
    </source>
</evidence>
<evidence type="ECO:0000256" key="17">
    <source>
        <dbReference type="ARBA" id="ARBA00023285"/>
    </source>
</evidence>
<evidence type="ECO:0000256" key="4">
    <source>
        <dbReference type="ARBA" id="ARBA00004496"/>
    </source>
</evidence>
<feature type="binding site" evidence="18">
    <location>
        <position position="140"/>
    </location>
    <ligand>
        <name>NAD(+)</name>
        <dbReference type="ChEBI" id="CHEBI:57540"/>
    </ligand>
</feature>
<keyword evidence="17 18" id="KW-0170">Cobalt</keyword>
<dbReference type="Pfam" id="PF24621">
    <property type="entry name" value="DHQS_C"/>
    <property type="match status" value="1"/>
</dbReference>
<dbReference type="InterPro" id="IPR030960">
    <property type="entry name" value="DHQS/DOIS_N"/>
</dbReference>
<feature type="binding site" evidence="18">
    <location>
        <position position="245"/>
    </location>
    <ligand>
        <name>Zn(2+)</name>
        <dbReference type="ChEBI" id="CHEBI:29105"/>
    </ligand>
</feature>
<comment type="catalytic activity">
    <reaction evidence="1 18">
        <text>7-phospho-2-dehydro-3-deoxy-D-arabino-heptonate = 3-dehydroquinate + phosphate</text>
        <dbReference type="Rhea" id="RHEA:21968"/>
        <dbReference type="ChEBI" id="CHEBI:32364"/>
        <dbReference type="ChEBI" id="CHEBI:43474"/>
        <dbReference type="ChEBI" id="CHEBI:58394"/>
        <dbReference type="EC" id="4.2.3.4"/>
    </reaction>
</comment>
<proteinExistence type="inferred from homology"/>
<keyword evidence="13 18" id="KW-0862">Zinc</keyword>
<feature type="binding site" evidence="18">
    <location>
        <begin position="127"/>
        <end position="128"/>
    </location>
    <ligand>
        <name>NAD(+)</name>
        <dbReference type="ChEBI" id="CHEBI:57540"/>
    </ligand>
</feature>
<dbReference type="OrthoDB" id="9806583at2"/>
<protein>
    <recommendedName>
        <fullName evidence="8 18">3-dehydroquinate synthase</fullName>
        <shortName evidence="18">DHQS</shortName>
        <ecNumber evidence="7 18">4.2.3.4</ecNumber>
    </recommendedName>
</protein>
<keyword evidence="15 18" id="KW-0057">Aromatic amino acid biosynthesis</keyword>
<dbReference type="InterPro" id="IPR050071">
    <property type="entry name" value="Dehydroquinate_synthase"/>
</dbReference>
<feature type="binding site" evidence="18">
    <location>
        <position position="182"/>
    </location>
    <ligand>
        <name>Zn(2+)</name>
        <dbReference type="ChEBI" id="CHEBI:29105"/>
    </ligand>
</feature>
<name>A0A2P1PRN3_9GAMM</name>
<dbReference type="RefSeq" id="WP_106891409.1">
    <property type="nucleotide sequence ID" value="NZ_CP027860.1"/>
</dbReference>
<dbReference type="PANTHER" id="PTHR43622">
    <property type="entry name" value="3-DEHYDROQUINATE SYNTHASE"/>
    <property type="match status" value="1"/>
</dbReference>
<accession>A0A2P1PRN3</accession>
<evidence type="ECO:0000256" key="3">
    <source>
        <dbReference type="ARBA" id="ARBA00003485"/>
    </source>
</evidence>
<evidence type="ECO:0000256" key="18">
    <source>
        <dbReference type="HAMAP-Rule" id="MF_00110"/>
    </source>
</evidence>
<dbReference type="InterPro" id="IPR016037">
    <property type="entry name" value="DHQ_synth_AroB"/>
</dbReference>
<feature type="binding site" evidence="18">
    <location>
        <begin position="167"/>
        <end position="170"/>
    </location>
    <ligand>
        <name>NAD(+)</name>
        <dbReference type="ChEBI" id="CHEBI:57540"/>
    </ligand>
</feature>
<feature type="binding site" evidence="18">
    <location>
        <position position="149"/>
    </location>
    <ligand>
        <name>NAD(+)</name>
        <dbReference type="ChEBI" id="CHEBI:57540"/>
    </ligand>
</feature>
<dbReference type="HAMAP" id="MF_00110">
    <property type="entry name" value="DHQ_synthase"/>
    <property type="match status" value="1"/>
</dbReference>
<keyword evidence="14 18" id="KW-0520">NAD</keyword>
<dbReference type="PANTHER" id="PTHR43622:SF7">
    <property type="entry name" value="3-DEHYDROQUINATE SYNTHASE, CHLOROPLASTIC"/>
    <property type="match status" value="1"/>
</dbReference>
<dbReference type="EC" id="4.2.3.4" evidence="7 18"/>
<dbReference type="GO" id="GO:0009423">
    <property type="term" value="P:chorismate biosynthetic process"/>
    <property type="evidence" value="ECO:0007669"/>
    <property type="project" value="UniProtKB-UniRule"/>
</dbReference>
<reference evidence="21 22" key="2">
    <citation type="submission" date="2018-03" db="EMBL/GenBank/DDBJ databases">
        <authorList>
            <person name="Keele B.F."/>
        </authorList>
    </citation>
    <scope>NUCLEOTIDE SEQUENCE [LARGE SCALE GENOMIC DNA]</scope>
    <source>
        <strain evidence="21 22">D13</strain>
    </source>
</reference>
<evidence type="ECO:0000256" key="2">
    <source>
        <dbReference type="ARBA" id="ARBA00001911"/>
    </source>
</evidence>
<dbReference type="Proteomes" id="UP000241074">
    <property type="component" value="Chromosome"/>
</dbReference>
<dbReference type="GO" id="GO:0005737">
    <property type="term" value="C:cytoplasm"/>
    <property type="evidence" value="ECO:0007669"/>
    <property type="project" value="UniProtKB-SubCell"/>
</dbReference>
<keyword evidence="11 18" id="KW-0479">Metal-binding</keyword>
<dbReference type="CDD" id="cd08195">
    <property type="entry name" value="DHQS"/>
    <property type="match status" value="1"/>
</dbReference>
<dbReference type="FunFam" id="3.40.50.1970:FF:000001">
    <property type="entry name" value="3-dehydroquinate synthase"/>
    <property type="match status" value="1"/>
</dbReference>
<dbReference type="UniPathway" id="UPA00053">
    <property type="reaction ID" value="UER00085"/>
</dbReference>